<sequence>MFTLIKNANLYSPEHLGMNDVLLADDKIALIDRKIELTGIPFDTIDASGCAVTPGFIDQHVHITGGGGQTGYASLVPDVSMSELVACGTTTVVGLLGTDGFVKELTTLYAKTKALEDDGLSAYMLTSFYGLPPRTLMSCVADDLIFIDKVIGCKLAMSDDRSAFPTELEILRLINQVRLGGFTSGKGGILHIHLGALPDGITPLLDIARKYPTLIPYLSPTHLIRTEALFWQAVEFACMGGMVDFSTGGTKFDAPHRCVMKALEAHVPLDRITFSSDGRGGVRRTNPETKETTYRPAPLHLNLQEMRLLVKEGLLPLEQALTLITSNPARNLKLRTKGRIDIGFDADLCFLDSELQLTHVIARGKLALKDKEVIKKGRYEE</sequence>
<feature type="domain" description="Amidohydrolase-related" evidence="5">
    <location>
        <begin position="272"/>
        <end position="364"/>
    </location>
</feature>
<evidence type="ECO:0000256" key="3">
    <source>
        <dbReference type="PIRSR" id="PIRSR001238-3"/>
    </source>
</evidence>
<comment type="function">
    <text evidence="1">Catalyzes the hydrolytic cleavage of a subset of L-isoaspartyl (L-beta-aspartyl) dipeptides. Used to degrade proteins damaged by L-isoaspartyl residues formation.</text>
</comment>
<dbReference type="Gene3D" id="3.20.20.140">
    <property type="entry name" value="Metal-dependent hydrolases"/>
    <property type="match status" value="1"/>
</dbReference>
<keyword evidence="1 3" id="KW-0479">Metal-binding</keyword>
<dbReference type="AlphaFoldDB" id="A0A415MWI1"/>
<dbReference type="GO" id="GO:0005737">
    <property type="term" value="C:cytoplasm"/>
    <property type="evidence" value="ECO:0007669"/>
    <property type="project" value="UniProtKB-SubCell"/>
</dbReference>
<dbReference type="PANTHER" id="PTHR11647:SF1">
    <property type="entry name" value="COLLAPSIN RESPONSE MEDIATOR PROTEIN"/>
    <property type="match status" value="1"/>
</dbReference>
<evidence type="ECO:0000256" key="1">
    <source>
        <dbReference type="PIRNR" id="PIRNR001238"/>
    </source>
</evidence>
<comment type="PTM">
    <text evidence="4">Carbamylation allows a single lysine to coordinate two zinc ions.</text>
</comment>
<evidence type="ECO:0000259" key="5">
    <source>
        <dbReference type="Pfam" id="PF01979"/>
    </source>
</evidence>
<accession>A0A415MWI1</accession>
<dbReference type="InterPro" id="IPR032466">
    <property type="entry name" value="Metal_Hydrolase"/>
</dbReference>
<dbReference type="Proteomes" id="UP000285013">
    <property type="component" value="Unassembled WGS sequence"/>
</dbReference>
<reference evidence="6 7" key="1">
    <citation type="submission" date="2018-08" db="EMBL/GenBank/DDBJ databases">
        <title>A genome reference for cultivated species of the human gut microbiota.</title>
        <authorList>
            <person name="Zou Y."/>
            <person name="Xue W."/>
            <person name="Luo G."/>
        </authorList>
    </citation>
    <scope>NUCLEOTIDE SEQUENCE [LARGE SCALE GENOMIC DNA]</scope>
    <source>
        <strain evidence="6 7">AF36-16BH</strain>
    </source>
</reference>
<dbReference type="NCBIfam" id="TIGR01975">
    <property type="entry name" value="isoAsp_dipep"/>
    <property type="match status" value="1"/>
</dbReference>
<evidence type="ECO:0000313" key="7">
    <source>
        <dbReference type="Proteomes" id="UP000285013"/>
    </source>
</evidence>
<dbReference type="RefSeq" id="WP_118423627.1">
    <property type="nucleotide sequence ID" value="NZ_QRPE01000039.1"/>
</dbReference>
<dbReference type="SUPFAM" id="SSF51556">
    <property type="entry name" value="Metallo-dependent hydrolases"/>
    <property type="match status" value="1"/>
</dbReference>
<keyword evidence="1 3" id="KW-0862">Zinc</keyword>
<name>A0A415MWI1_9BACE</name>
<keyword evidence="1" id="KW-0645">Protease</keyword>
<dbReference type="Pfam" id="PF01979">
    <property type="entry name" value="Amidohydro_1"/>
    <property type="match status" value="1"/>
</dbReference>
<feature type="binding site" evidence="3">
    <location>
        <position position="60"/>
    </location>
    <ligand>
        <name>Zn(2+)</name>
        <dbReference type="ChEBI" id="CHEBI:29105"/>
        <label>1</label>
        <note>catalytic</note>
    </ligand>
</feature>
<dbReference type="InterPro" id="IPR050378">
    <property type="entry name" value="Metallo-dep_Hydrolases_sf"/>
</dbReference>
<dbReference type="InterPro" id="IPR010229">
    <property type="entry name" value="Pept_M38_dipep"/>
</dbReference>
<comment type="subcellular location">
    <subcellularLocation>
        <location evidence="1">Cytoplasm</location>
    </subcellularLocation>
</comment>
<comment type="cofactor">
    <cofactor evidence="1 3">
        <name>Zn(2+)</name>
        <dbReference type="ChEBI" id="CHEBI:29105"/>
    </cofactor>
    <text evidence="1 3">Binds 2 Zn(2+) ions per subunit.</text>
</comment>
<dbReference type="GO" id="GO:0008798">
    <property type="term" value="F:beta-aspartyl-peptidase activity"/>
    <property type="evidence" value="ECO:0007669"/>
    <property type="project" value="InterPro"/>
</dbReference>
<feature type="binding site" evidence="3">
    <location>
        <position position="193"/>
    </location>
    <ligand>
        <name>Zn(2+)</name>
        <dbReference type="ChEBI" id="CHEBI:29105"/>
        <label>2</label>
        <note>catalytic</note>
    </ligand>
</feature>
<gene>
    <name evidence="6" type="ORF">DWZ95_21880</name>
</gene>
<dbReference type="EMBL" id="QRPE01000039">
    <property type="protein sequence ID" value="RHL86536.1"/>
    <property type="molecule type" value="Genomic_DNA"/>
</dbReference>
<feature type="binding site" evidence="3">
    <location>
        <position position="62"/>
    </location>
    <ligand>
        <name>Zn(2+)</name>
        <dbReference type="ChEBI" id="CHEBI:29105"/>
        <label>1</label>
        <note>catalytic</note>
    </ligand>
</feature>
<comment type="caution">
    <text evidence="6">The sequence shown here is derived from an EMBL/GenBank/DDBJ whole genome shotgun (WGS) entry which is preliminary data.</text>
</comment>
<dbReference type="GO" id="GO:0006508">
    <property type="term" value="P:proteolysis"/>
    <property type="evidence" value="ECO:0007669"/>
    <property type="project" value="UniProtKB-KW"/>
</dbReference>
<dbReference type="InterPro" id="IPR006680">
    <property type="entry name" value="Amidohydro-rel"/>
</dbReference>
<organism evidence="6 7">
    <name type="scientific">Bacteroides intestinalis</name>
    <dbReference type="NCBI Taxonomy" id="329854"/>
    <lineage>
        <taxon>Bacteria</taxon>
        <taxon>Pseudomonadati</taxon>
        <taxon>Bacteroidota</taxon>
        <taxon>Bacteroidia</taxon>
        <taxon>Bacteroidales</taxon>
        <taxon>Bacteroidaceae</taxon>
        <taxon>Bacteroides</taxon>
    </lineage>
</organism>
<dbReference type="GO" id="GO:0008237">
    <property type="term" value="F:metallopeptidase activity"/>
    <property type="evidence" value="ECO:0007669"/>
    <property type="project" value="UniProtKB-KW"/>
</dbReference>
<dbReference type="PIRSF" id="PIRSF001238">
    <property type="entry name" value="IadA"/>
    <property type="match status" value="1"/>
</dbReference>
<comment type="PTM">
    <text evidence="1">Carboxylation allows a single lysine to coordinate two zinc ions.</text>
</comment>
<feature type="binding site" description="via carbamate group" evidence="3">
    <location>
        <position position="154"/>
    </location>
    <ligand>
        <name>Zn(2+)</name>
        <dbReference type="ChEBI" id="CHEBI:29105"/>
        <label>1</label>
        <note>catalytic</note>
    </ligand>
</feature>
<feature type="binding site" evidence="3">
    <location>
        <position position="222"/>
    </location>
    <ligand>
        <name>Zn(2+)</name>
        <dbReference type="ChEBI" id="CHEBI:29105"/>
        <label>2</label>
        <note>catalytic</note>
    </ligand>
</feature>
<dbReference type="PANTHER" id="PTHR11647">
    <property type="entry name" value="HYDRANTOINASE/DIHYDROPYRIMIDINASE FAMILY MEMBER"/>
    <property type="match status" value="1"/>
</dbReference>
<keyword evidence="1" id="KW-0482">Metalloprotease</keyword>
<dbReference type="GO" id="GO:0016810">
    <property type="term" value="F:hydrolase activity, acting on carbon-nitrogen (but not peptide) bonds"/>
    <property type="evidence" value="ECO:0007669"/>
    <property type="project" value="InterPro"/>
</dbReference>
<dbReference type="EC" id="3.4.19.-" evidence="1"/>
<feature type="modified residue" description="N6-carboxylysine" evidence="4">
    <location>
        <position position="154"/>
    </location>
</feature>
<dbReference type="Gene3D" id="2.30.40.10">
    <property type="entry name" value="Urease, subunit C, domain 1"/>
    <property type="match status" value="1"/>
</dbReference>
<comment type="similarity">
    <text evidence="1">Belongs to the peptidase M38 family.</text>
</comment>
<feature type="binding site" description="via carbamate group" evidence="3">
    <location>
        <position position="154"/>
    </location>
    <ligand>
        <name>Zn(2+)</name>
        <dbReference type="ChEBI" id="CHEBI:29105"/>
        <label>2</label>
        <note>catalytic</note>
    </ligand>
</feature>
<dbReference type="SUPFAM" id="SSF51338">
    <property type="entry name" value="Composite domain of metallo-dependent hydrolases"/>
    <property type="match status" value="1"/>
</dbReference>
<evidence type="ECO:0000313" key="6">
    <source>
        <dbReference type="EMBL" id="RHL86536.1"/>
    </source>
</evidence>
<keyword evidence="1 6" id="KW-0378">Hydrolase</keyword>
<feature type="binding site" evidence="3">
    <location>
        <position position="277"/>
    </location>
    <ligand>
        <name>Zn(2+)</name>
        <dbReference type="ChEBI" id="CHEBI:29105"/>
        <label>1</label>
        <note>catalytic</note>
    </ligand>
</feature>
<dbReference type="InterPro" id="IPR011059">
    <property type="entry name" value="Metal-dep_hydrolase_composite"/>
</dbReference>
<proteinExistence type="inferred from homology"/>
<protein>
    <recommendedName>
        <fullName evidence="1">Isoaspartyl dipeptidase</fullName>
        <ecNumber evidence="1">3.4.19.-</ecNumber>
    </recommendedName>
</protein>
<evidence type="ECO:0000256" key="4">
    <source>
        <dbReference type="PIRSR" id="PIRSR001238-50"/>
    </source>
</evidence>
<feature type="active site" description="Proton acceptor" evidence="2">
    <location>
        <position position="277"/>
    </location>
</feature>
<evidence type="ECO:0000256" key="2">
    <source>
        <dbReference type="PIRSR" id="PIRSR001238-1"/>
    </source>
</evidence>
<dbReference type="GO" id="GO:0046872">
    <property type="term" value="F:metal ion binding"/>
    <property type="evidence" value="ECO:0007669"/>
    <property type="project" value="UniProtKB-KW"/>
</dbReference>